<keyword evidence="3" id="KW-1185">Reference proteome</keyword>
<accession>A0A848KFY4</accession>
<dbReference type="Pfam" id="PF11738">
    <property type="entry name" value="DUF3298"/>
    <property type="match status" value="1"/>
</dbReference>
<dbReference type="Gene3D" id="3.30.565.40">
    <property type="entry name" value="Fervidobacterium nodosum Rt17-B1 like"/>
    <property type="match status" value="1"/>
</dbReference>
<feature type="domain" description="DUF3298" evidence="1">
    <location>
        <begin position="141"/>
        <end position="218"/>
    </location>
</feature>
<proteinExistence type="predicted"/>
<dbReference type="AlphaFoldDB" id="A0A848KFY4"/>
<dbReference type="EMBL" id="VCQU01000007">
    <property type="protein sequence ID" value="NMN97209.1"/>
    <property type="molecule type" value="Genomic_DNA"/>
</dbReference>
<reference evidence="2 3" key="1">
    <citation type="submission" date="2019-05" db="EMBL/GenBank/DDBJ databases">
        <authorList>
            <person name="Lee S.D."/>
        </authorList>
    </citation>
    <scope>NUCLEOTIDE SEQUENCE [LARGE SCALE GENOMIC DNA]</scope>
    <source>
        <strain evidence="2 3">YC2-7</strain>
    </source>
</reference>
<dbReference type="RefSeq" id="WP_169589925.1">
    <property type="nucleotide sequence ID" value="NZ_VCQU01000007.1"/>
</dbReference>
<dbReference type="PROSITE" id="PS51257">
    <property type="entry name" value="PROKAR_LIPOPROTEIN"/>
    <property type="match status" value="1"/>
</dbReference>
<reference evidence="2 3" key="2">
    <citation type="submission" date="2020-06" db="EMBL/GenBank/DDBJ databases">
        <title>Antribacter stalactiti gen. nov., sp. nov., a new member of the family Nacardiaceae isolated from a cave.</title>
        <authorList>
            <person name="Kim I.S."/>
        </authorList>
    </citation>
    <scope>NUCLEOTIDE SEQUENCE [LARGE SCALE GENOMIC DNA]</scope>
    <source>
        <strain evidence="2 3">YC2-7</strain>
    </source>
</reference>
<dbReference type="InterPro" id="IPR037126">
    <property type="entry name" value="PdaC/RsiV-like_sf"/>
</dbReference>
<evidence type="ECO:0000313" key="2">
    <source>
        <dbReference type="EMBL" id="NMN97209.1"/>
    </source>
</evidence>
<dbReference type="InterPro" id="IPR021729">
    <property type="entry name" value="DUF3298"/>
</dbReference>
<protein>
    <recommendedName>
        <fullName evidence="1">DUF3298 domain-containing protein</fullName>
    </recommendedName>
</protein>
<sequence>MFRTITVVLCLVAAGCSSTTPDETPTAFCAEVGGTWDNDACKLTGTNAKHITVDVSAEYPTDLVDEPALQDFLRKFFATYGHPDDQVAQNGHASLTYKTYTHGGHVKSIVFSNDWYLGGAHPNDEIVTYSFDDKKAITLTDLLCPGNDALTALPPIVRPFIRQAIGEDGDISRYEPGGDYAENYKAWYLDGDDLVLVMPASRFGPVHSGMWQPRIPLSALRPILRETGC</sequence>
<organism evidence="2 3">
    <name type="scientific">Antrihabitans stalactiti</name>
    <dbReference type="NCBI Taxonomy" id="2584121"/>
    <lineage>
        <taxon>Bacteria</taxon>
        <taxon>Bacillati</taxon>
        <taxon>Actinomycetota</taxon>
        <taxon>Actinomycetes</taxon>
        <taxon>Mycobacteriales</taxon>
        <taxon>Nocardiaceae</taxon>
        <taxon>Antrihabitans</taxon>
    </lineage>
</organism>
<dbReference type="Gene3D" id="3.90.640.20">
    <property type="entry name" value="Heat-shock cognate protein, ATPase"/>
    <property type="match status" value="1"/>
</dbReference>
<evidence type="ECO:0000259" key="1">
    <source>
        <dbReference type="Pfam" id="PF11738"/>
    </source>
</evidence>
<gene>
    <name evidence="2" type="ORF">FGL95_19410</name>
</gene>
<name>A0A848KFY4_9NOCA</name>
<comment type="caution">
    <text evidence="2">The sequence shown here is derived from an EMBL/GenBank/DDBJ whole genome shotgun (WGS) entry which is preliminary data.</text>
</comment>
<evidence type="ECO:0000313" key="3">
    <source>
        <dbReference type="Proteomes" id="UP000535543"/>
    </source>
</evidence>
<dbReference type="Proteomes" id="UP000535543">
    <property type="component" value="Unassembled WGS sequence"/>
</dbReference>